<dbReference type="GO" id="GO:0061608">
    <property type="term" value="F:nuclear import signal receptor activity"/>
    <property type="evidence" value="ECO:0007669"/>
    <property type="project" value="TreeGrafter"/>
</dbReference>
<feature type="domain" description="Hikeshi-like C-terminal" evidence="3">
    <location>
        <begin position="171"/>
        <end position="227"/>
    </location>
</feature>
<reference evidence="4" key="1">
    <citation type="journal article" date="2021" name="Mol. Plant Pathol.">
        <title>A 20-kb lineage-specific genomic region tames virulence in pathogenic amphidiploid Verticillium longisporum.</title>
        <authorList>
            <person name="Harting R."/>
            <person name="Starke J."/>
            <person name="Kusch H."/>
            <person name="Poggeler S."/>
            <person name="Maurus I."/>
            <person name="Schluter R."/>
            <person name="Landesfeind M."/>
            <person name="Bulla I."/>
            <person name="Nowrousian M."/>
            <person name="de Jonge R."/>
            <person name="Stahlhut G."/>
            <person name="Hoff K.J."/>
            <person name="Asshauer K.P."/>
            <person name="Thurmer A."/>
            <person name="Stanke M."/>
            <person name="Daniel R."/>
            <person name="Morgenstern B."/>
            <person name="Thomma B.P.H.J."/>
            <person name="Kronstad J.W."/>
            <person name="Braus-Stromeyer S.A."/>
            <person name="Braus G.H."/>
        </authorList>
    </citation>
    <scope>NUCLEOTIDE SEQUENCE</scope>
    <source>
        <strain evidence="4">Vl32</strain>
    </source>
</reference>
<dbReference type="Pfam" id="PF05603">
    <property type="entry name" value="Hikeshi-like_N"/>
    <property type="match status" value="1"/>
</dbReference>
<dbReference type="InterPro" id="IPR031318">
    <property type="entry name" value="OPI10"/>
</dbReference>
<organism evidence="4 5">
    <name type="scientific">Verticillium longisporum</name>
    <name type="common">Verticillium dahliae var. longisporum</name>
    <dbReference type="NCBI Taxonomy" id="100787"/>
    <lineage>
        <taxon>Eukaryota</taxon>
        <taxon>Fungi</taxon>
        <taxon>Dikarya</taxon>
        <taxon>Ascomycota</taxon>
        <taxon>Pezizomycotina</taxon>
        <taxon>Sordariomycetes</taxon>
        <taxon>Hypocreomycetidae</taxon>
        <taxon>Glomerellales</taxon>
        <taxon>Plectosphaerellaceae</taxon>
        <taxon>Verticillium</taxon>
    </lineage>
</organism>
<accession>A0A8I2ZA97</accession>
<evidence type="ECO:0000259" key="2">
    <source>
        <dbReference type="Pfam" id="PF05603"/>
    </source>
</evidence>
<comment type="caution">
    <text evidence="4">The sequence shown here is derived from an EMBL/GenBank/DDBJ whole genome shotgun (WGS) entry which is preliminary data.</text>
</comment>
<dbReference type="GO" id="GO:0005829">
    <property type="term" value="C:cytosol"/>
    <property type="evidence" value="ECO:0007669"/>
    <property type="project" value="TreeGrafter"/>
</dbReference>
<dbReference type="InterPro" id="IPR048364">
    <property type="entry name" value="Hikeshi-like_C"/>
</dbReference>
<dbReference type="OrthoDB" id="10248398at2759"/>
<evidence type="ECO:0000313" key="4">
    <source>
        <dbReference type="EMBL" id="KAG7121422.1"/>
    </source>
</evidence>
<gene>
    <name evidence="4" type="ORF">HYQ45_014604</name>
</gene>
<dbReference type="AlphaFoldDB" id="A0A8I2ZA97"/>
<dbReference type="EMBL" id="JAEMWZ010000374">
    <property type="protein sequence ID" value="KAG7121422.1"/>
    <property type="molecule type" value="Genomic_DNA"/>
</dbReference>
<proteinExistence type="inferred from homology"/>
<evidence type="ECO:0000259" key="3">
    <source>
        <dbReference type="Pfam" id="PF21057"/>
    </source>
</evidence>
<feature type="domain" description="Hikeshi-like N-terminal" evidence="2">
    <location>
        <begin position="31"/>
        <end position="158"/>
    </location>
</feature>
<comment type="similarity">
    <text evidence="1">Belongs to the OPI10 family.</text>
</comment>
<evidence type="ECO:0000256" key="1">
    <source>
        <dbReference type="ARBA" id="ARBA00006623"/>
    </source>
</evidence>
<dbReference type="GO" id="GO:0005634">
    <property type="term" value="C:nucleus"/>
    <property type="evidence" value="ECO:0007669"/>
    <property type="project" value="TreeGrafter"/>
</dbReference>
<name>A0A8I2ZA97_VERLO</name>
<dbReference type="GO" id="GO:0006606">
    <property type="term" value="P:protein import into nucleus"/>
    <property type="evidence" value="ECO:0007669"/>
    <property type="project" value="TreeGrafter"/>
</dbReference>
<dbReference type="Proteomes" id="UP000689129">
    <property type="component" value="Unassembled WGS sequence"/>
</dbReference>
<dbReference type="Pfam" id="PF21057">
    <property type="entry name" value="Hikeshi-like_C"/>
    <property type="match status" value="1"/>
</dbReference>
<protein>
    <submittedName>
        <fullName evidence="4">Protein OPI10 like protein</fullName>
    </submittedName>
</protein>
<dbReference type="PANTHER" id="PTHR12925:SF0">
    <property type="entry name" value="PROTEIN HIKESHI"/>
    <property type="match status" value="1"/>
</dbReference>
<sequence length="231" mass="24608">MLFLNRKWLSRKFRVTLRGTTIMSSPLFGVIPTGQPLITEPTSTPSQTSFLYTISAARSFTHVVVFILPGIILPQNTAAAIYFATASAVAAAATAGQTPDFQFLGGIGPGKESAVFKINAAPSDVQGNLNGEQSGTSVMIGVSIEDATSVAIRIQEKKPNTTPTGRGGQPSTAVLAQRIIQNAFNFLSGFSGTAGPGGVEVVPLKAFEGWWKKFESRVRSDPSFLERQQQE</sequence>
<dbReference type="PANTHER" id="PTHR12925">
    <property type="entry name" value="HIKESHI FAMILY MEMBER"/>
    <property type="match status" value="1"/>
</dbReference>
<dbReference type="InterPro" id="IPR008493">
    <property type="entry name" value="Hikeshi-like_N"/>
</dbReference>
<evidence type="ECO:0000313" key="5">
    <source>
        <dbReference type="Proteomes" id="UP000689129"/>
    </source>
</evidence>